<dbReference type="AlphaFoldDB" id="A0A1F5X4I2"/>
<keyword evidence="2" id="KW-0238">DNA-binding</keyword>
<dbReference type="SMART" id="SM00418">
    <property type="entry name" value="HTH_ARSR"/>
    <property type="match status" value="1"/>
</dbReference>
<protein>
    <recommendedName>
        <fullName evidence="4">HTH arsR-type domain-containing protein</fullName>
    </recommendedName>
</protein>
<dbReference type="PANTHER" id="PTHR33154:SF18">
    <property type="entry name" value="ARSENICAL RESISTANCE OPERON REPRESSOR"/>
    <property type="match status" value="1"/>
</dbReference>
<dbReference type="PROSITE" id="PS50987">
    <property type="entry name" value="HTH_ARSR_2"/>
    <property type="match status" value="1"/>
</dbReference>
<dbReference type="Pfam" id="PF01022">
    <property type="entry name" value="HTH_5"/>
    <property type="match status" value="1"/>
</dbReference>
<keyword evidence="3" id="KW-0804">Transcription</keyword>
<dbReference type="Proteomes" id="UP000178046">
    <property type="component" value="Unassembled WGS sequence"/>
</dbReference>
<dbReference type="PRINTS" id="PR00778">
    <property type="entry name" value="HTHARSR"/>
</dbReference>
<gene>
    <name evidence="5" type="ORF">A2924_03570</name>
</gene>
<keyword evidence="1" id="KW-0805">Transcription regulation</keyword>
<dbReference type="EMBL" id="MFIA01000016">
    <property type="protein sequence ID" value="OGF82804.1"/>
    <property type="molecule type" value="Genomic_DNA"/>
</dbReference>
<evidence type="ECO:0000313" key="5">
    <source>
        <dbReference type="EMBL" id="OGF82804.1"/>
    </source>
</evidence>
<feature type="domain" description="HTH arsR-type" evidence="4">
    <location>
        <begin position="6"/>
        <end position="97"/>
    </location>
</feature>
<dbReference type="GO" id="GO:0003700">
    <property type="term" value="F:DNA-binding transcription factor activity"/>
    <property type="evidence" value="ECO:0007669"/>
    <property type="project" value="InterPro"/>
</dbReference>
<dbReference type="GO" id="GO:0003677">
    <property type="term" value="F:DNA binding"/>
    <property type="evidence" value="ECO:0007669"/>
    <property type="project" value="UniProtKB-KW"/>
</dbReference>
<dbReference type="InterPro" id="IPR036390">
    <property type="entry name" value="WH_DNA-bd_sf"/>
</dbReference>
<evidence type="ECO:0000256" key="2">
    <source>
        <dbReference type="ARBA" id="ARBA00023125"/>
    </source>
</evidence>
<evidence type="ECO:0000256" key="3">
    <source>
        <dbReference type="ARBA" id="ARBA00023163"/>
    </source>
</evidence>
<dbReference type="CDD" id="cd00090">
    <property type="entry name" value="HTH_ARSR"/>
    <property type="match status" value="1"/>
</dbReference>
<name>A0A1F5X4I2_9BACT</name>
<dbReference type="InterPro" id="IPR011991">
    <property type="entry name" value="ArsR-like_HTH"/>
</dbReference>
<evidence type="ECO:0000256" key="1">
    <source>
        <dbReference type="ARBA" id="ARBA00023015"/>
    </source>
</evidence>
<dbReference type="InterPro" id="IPR036388">
    <property type="entry name" value="WH-like_DNA-bd_sf"/>
</dbReference>
<dbReference type="InterPro" id="IPR051081">
    <property type="entry name" value="HTH_MetalResp_TranReg"/>
</dbReference>
<dbReference type="SUPFAM" id="SSF46785">
    <property type="entry name" value="Winged helix' DNA-binding domain"/>
    <property type="match status" value="1"/>
</dbReference>
<dbReference type="InterPro" id="IPR001845">
    <property type="entry name" value="HTH_ArsR_DNA-bd_dom"/>
</dbReference>
<evidence type="ECO:0000313" key="6">
    <source>
        <dbReference type="Proteomes" id="UP000178046"/>
    </source>
</evidence>
<dbReference type="PANTHER" id="PTHR33154">
    <property type="entry name" value="TRANSCRIPTIONAL REGULATOR, ARSR FAMILY"/>
    <property type="match status" value="1"/>
</dbReference>
<comment type="caution">
    <text evidence="5">The sequence shown here is derived from an EMBL/GenBank/DDBJ whole genome shotgun (WGS) entry which is preliminary data.</text>
</comment>
<organism evidence="5 6">
    <name type="scientific">Candidatus Giovannonibacteria bacterium RIFCSPLOWO2_01_FULL_44_16</name>
    <dbReference type="NCBI Taxonomy" id="1798348"/>
    <lineage>
        <taxon>Bacteria</taxon>
        <taxon>Candidatus Giovannoniibacteriota</taxon>
    </lineage>
</organism>
<accession>A0A1F5X4I2</accession>
<dbReference type="Gene3D" id="1.10.10.10">
    <property type="entry name" value="Winged helix-like DNA-binding domain superfamily/Winged helix DNA-binding domain"/>
    <property type="match status" value="1"/>
</dbReference>
<sequence length="97" mass="11246">MIYSKTTSENVKYWVKIFKALGNEGRLKILKMLFGGKEYTVSEIAKEIEISLKSTSKHLIGLCNLGFLESTGKMGRVYYKIDLFEYPKIREILKKVF</sequence>
<evidence type="ECO:0000259" key="4">
    <source>
        <dbReference type="PROSITE" id="PS50987"/>
    </source>
</evidence>
<reference evidence="5 6" key="1">
    <citation type="journal article" date="2016" name="Nat. Commun.">
        <title>Thousands of microbial genomes shed light on interconnected biogeochemical processes in an aquifer system.</title>
        <authorList>
            <person name="Anantharaman K."/>
            <person name="Brown C.T."/>
            <person name="Hug L.A."/>
            <person name="Sharon I."/>
            <person name="Castelle C.J."/>
            <person name="Probst A.J."/>
            <person name="Thomas B.C."/>
            <person name="Singh A."/>
            <person name="Wilkins M.J."/>
            <person name="Karaoz U."/>
            <person name="Brodie E.L."/>
            <person name="Williams K.H."/>
            <person name="Hubbard S.S."/>
            <person name="Banfield J.F."/>
        </authorList>
    </citation>
    <scope>NUCLEOTIDE SEQUENCE [LARGE SCALE GENOMIC DNA]</scope>
</reference>
<proteinExistence type="predicted"/>